<dbReference type="Pfam" id="PF00583">
    <property type="entry name" value="Acetyltransf_1"/>
    <property type="match status" value="1"/>
</dbReference>
<dbReference type="SUPFAM" id="SSF55729">
    <property type="entry name" value="Acyl-CoA N-acyltransferases (Nat)"/>
    <property type="match status" value="1"/>
</dbReference>
<keyword evidence="2" id="KW-0012">Acyltransferase</keyword>
<evidence type="ECO:0000259" key="1">
    <source>
        <dbReference type="PROSITE" id="PS51186"/>
    </source>
</evidence>
<dbReference type="Gene3D" id="3.40.630.30">
    <property type="match status" value="1"/>
</dbReference>
<organism evidence="2 3">
    <name type="scientific">Streptomyces spinosisporus</name>
    <dbReference type="NCBI Taxonomy" id="2927582"/>
    <lineage>
        <taxon>Bacteria</taxon>
        <taxon>Bacillati</taxon>
        <taxon>Actinomycetota</taxon>
        <taxon>Actinomycetes</taxon>
        <taxon>Kitasatosporales</taxon>
        <taxon>Streptomycetaceae</taxon>
        <taxon>Streptomyces</taxon>
    </lineage>
</organism>
<dbReference type="GO" id="GO:0016746">
    <property type="term" value="F:acyltransferase activity"/>
    <property type="evidence" value="ECO:0007669"/>
    <property type="project" value="UniProtKB-KW"/>
</dbReference>
<evidence type="ECO:0000313" key="3">
    <source>
        <dbReference type="Proteomes" id="UP001165270"/>
    </source>
</evidence>
<dbReference type="InterPro" id="IPR000182">
    <property type="entry name" value="GNAT_dom"/>
</dbReference>
<name>A0ABS9X9X2_9ACTN</name>
<dbReference type="RefSeq" id="WP_242708282.1">
    <property type="nucleotide sequence ID" value="NZ_JALDAX010000001.1"/>
</dbReference>
<dbReference type="EMBL" id="JALDAX010000001">
    <property type="protein sequence ID" value="MCI3238858.1"/>
    <property type="molecule type" value="Genomic_DNA"/>
</dbReference>
<dbReference type="EC" id="2.3.1.-" evidence="2"/>
<dbReference type="Proteomes" id="UP001165270">
    <property type="component" value="Unassembled WGS sequence"/>
</dbReference>
<evidence type="ECO:0000313" key="2">
    <source>
        <dbReference type="EMBL" id="MCI3238858.1"/>
    </source>
</evidence>
<accession>A0ABS9X9X2</accession>
<dbReference type="InterPro" id="IPR016181">
    <property type="entry name" value="Acyl_CoA_acyltransferase"/>
</dbReference>
<keyword evidence="3" id="KW-1185">Reference proteome</keyword>
<sequence>MPDIPAEAEDSSDQRTTTEILLLDGRNTIIGRLRYRTCRRCRTGRILDVWVLDAWQRQGLGSDLVRVLLTRCPGVRWTTTVQTRTGRLFFTAMTEETSVSFPQREPPCAHLAGRFIRGWRRAISWWRLR</sequence>
<dbReference type="PROSITE" id="PS51186">
    <property type="entry name" value="GNAT"/>
    <property type="match status" value="1"/>
</dbReference>
<proteinExistence type="predicted"/>
<keyword evidence="2" id="KW-0808">Transferase</keyword>
<comment type="caution">
    <text evidence="2">The sequence shown here is derived from an EMBL/GenBank/DDBJ whole genome shotgun (WGS) entry which is preliminary data.</text>
</comment>
<protein>
    <submittedName>
        <fullName evidence="2">GNAT family N-acetyltransferase</fullName>
        <ecNumber evidence="2">2.3.1.-</ecNumber>
    </submittedName>
</protein>
<reference evidence="2" key="1">
    <citation type="submission" date="2022-03" db="EMBL/GenBank/DDBJ databases">
        <title>Streptomyces 7R015 and 7R016 isolated from Barleria lupulina in Thailand.</title>
        <authorList>
            <person name="Kanchanasin P."/>
            <person name="Phongsopitanun W."/>
            <person name="Tanasupawat S."/>
        </authorList>
    </citation>
    <scope>NUCLEOTIDE SEQUENCE</scope>
    <source>
        <strain evidence="2">7R016</strain>
    </source>
</reference>
<feature type="domain" description="N-acetyltransferase" evidence="1">
    <location>
        <begin position="1"/>
        <end position="129"/>
    </location>
</feature>
<gene>
    <name evidence="2" type="ORF">MQN93_03865</name>
</gene>